<sequence>MRLQVSLSSSASSLFLVPHHDCVDGYLCAHRLRLQELIHRCGALMLPDASRAAARARSSPRSIRMARTDLLRRWPPCPSAIDGTCAESPHRRSLERSTAPHSGSTLPRRPRQRRRSQCTESRAPCVVYTRRAVLAHTATSARAIGRTRGVFRRRGGPGREEVMLHQSSPRARLAAALWCHPSKLHIRGRSPPLPVVLFLVWLDSASFSCGRISRSFPRHPPHAHFVGFLPSQTRGHSARILRVAHRRPCAPLPDILRPSLPISKRRRRCPPSQTRVNIQRTRALCPRYHLYMGRADLPVSPWMGGALMRPCLITRLRGWYLSDGGVFTAEHIFLHSRTPVFRLPAIIVSVFVDARYYFCTGFALIYVRIVHSHITILVSMTEICTVTCTALTSNTSPP</sequence>
<gene>
    <name evidence="2" type="ORF">DFH07DRAFT_1058390</name>
</gene>
<evidence type="ECO:0000313" key="3">
    <source>
        <dbReference type="Proteomes" id="UP001215280"/>
    </source>
</evidence>
<dbReference type="EMBL" id="JARJLG010000028">
    <property type="protein sequence ID" value="KAJ7768157.1"/>
    <property type="molecule type" value="Genomic_DNA"/>
</dbReference>
<organism evidence="2 3">
    <name type="scientific">Mycena maculata</name>
    <dbReference type="NCBI Taxonomy" id="230809"/>
    <lineage>
        <taxon>Eukaryota</taxon>
        <taxon>Fungi</taxon>
        <taxon>Dikarya</taxon>
        <taxon>Basidiomycota</taxon>
        <taxon>Agaricomycotina</taxon>
        <taxon>Agaricomycetes</taxon>
        <taxon>Agaricomycetidae</taxon>
        <taxon>Agaricales</taxon>
        <taxon>Marasmiineae</taxon>
        <taxon>Mycenaceae</taxon>
        <taxon>Mycena</taxon>
    </lineage>
</organism>
<proteinExistence type="predicted"/>
<dbReference type="AlphaFoldDB" id="A0AAD7JRR0"/>
<comment type="caution">
    <text evidence="2">The sequence shown here is derived from an EMBL/GenBank/DDBJ whole genome shotgun (WGS) entry which is preliminary data.</text>
</comment>
<reference evidence="2" key="1">
    <citation type="submission" date="2023-03" db="EMBL/GenBank/DDBJ databases">
        <title>Massive genome expansion in bonnet fungi (Mycena s.s.) driven by repeated elements and novel gene families across ecological guilds.</title>
        <authorList>
            <consortium name="Lawrence Berkeley National Laboratory"/>
            <person name="Harder C.B."/>
            <person name="Miyauchi S."/>
            <person name="Viragh M."/>
            <person name="Kuo A."/>
            <person name="Thoen E."/>
            <person name="Andreopoulos B."/>
            <person name="Lu D."/>
            <person name="Skrede I."/>
            <person name="Drula E."/>
            <person name="Henrissat B."/>
            <person name="Morin E."/>
            <person name="Kohler A."/>
            <person name="Barry K."/>
            <person name="LaButti K."/>
            <person name="Morin E."/>
            <person name="Salamov A."/>
            <person name="Lipzen A."/>
            <person name="Mereny Z."/>
            <person name="Hegedus B."/>
            <person name="Baldrian P."/>
            <person name="Stursova M."/>
            <person name="Weitz H."/>
            <person name="Taylor A."/>
            <person name="Grigoriev I.V."/>
            <person name="Nagy L.G."/>
            <person name="Martin F."/>
            <person name="Kauserud H."/>
        </authorList>
    </citation>
    <scope>NUCLEOTIDE SEQUENCE</scope>
    <source>
        <strain evidence="2">CBHHK188m</strain>
    </source>
</reference>
<protein>
    <submittedName>
        <fullName evidence="2">Uncharacterized protein</fullName>
    </submittedName>
</protein>
<feature type="region of interest" description="Disordered" evidence="1">
    <location>
        <begin position="82"/>
        <end position="118"/>
    </location>
</feature>
<accession>A0AAD7JRR0</accession>
<evidence type="ECO:0000313" key="2">
    <source>
        <dbReference type="EMBL" id="KAJ7768157.1"/>
    </source>
</evidence>
<evidence type="ECO:0000256" key="1">
    <source>
        <dbReference type="SAM" id="MobiDB-lite"/>
    </source>
</evidence>
<keyword evidence="3" id="KW-1185">Reference proteome</keyword>
<dbReference type="Proteomes" id="UP001215280">
    <property type="component" value="Unassembled WGS sequence"/>
</dbReference>
<name>A0AAD7JRR0_9AGAR</name>